<feature type="compositionally biased region" description="Basic and acidic residues" evidence="1">
    <location>
        <begin position="102"/>
        <end position="113"/>
    </location>
</feature>
<evidence type="ECO:0000256" key="1">
    <source>
        <dbReference type="SAM" id="MobiDB-lite"/>
    </source>
</evidence>
<keyword evidence="3" id="KW-1185">Reference proteome</keyword>
<sequence length="127" mass="14540">MQKQIPLRTYPKHFALDINRELIQFGFEIHHKRRKIIPVVHKPAPCLVPSAAPVTQQGRREKPRREKRRRAAAPSRRSPATTPGSRQRPGSARQWLFQLGLGREEERTAEARPGHGLTIEPKALQAH</sequence>
<dbReference type="AlphaFoldDB" id="A0A3L8SU18"/>
<feature type="compositionally biased region" description="Low complexity" evidence="1">
    <location>
        <begin position="72"/>
        <end position="83"/>
    </location>
</feature>
<proteinExistence type="predicted"/>
<evidence type="ECO:0000313" key="3">
    <source>
        <dbReference type="Proteomes" id="UP000276834"/>
    </source>
</evidence>
<name>A0A3L8SU18_CHLGU</name>
<organism evidence="2 3">
    <name type="scientific">Chloebia gouldiae</name>
    <name type="common">Gouldian finch</name>
    <name type="synonym">Erythrura gouldiae</name>
    <dbReference type="NCBI Taxonomy" id="44316"/>
    <lineage>
        <taxon>Eukaryota</taxon>
        <taxon>Metazoa</taxon>
        <taxon>Chordata</taxon>
        <taxon>Craniata</taxon>
        <taxon>Vertebrata</taxon>
        <taxon>Euteleostomi</taxon>
        <taxon>Archelosauria</taxon>
        <taxon>Archosauria</taxon>
        <taxon>Dinosauria</taxon>
        <taxon>Saurischia</taxon>
        <taxon>Theropoda</taxon>
        <taxon>Coelurosauria</taxon>
        <taxon>Aves</taxon>
        <taxon>Neognathae</taxon>
        <taxon>Neoaves</taxon>
        <taxon>Telluraves</taxon>
        <taxon>Australaves</taxon>
        <taxon>Passeriformes</taxon>
        <taxon>Passeroidea</taxon>
        <taxon>Passeridae</taxon>
        <taxon>Chloebia</taxon>
    </lineage>
</organism>
<reference evidence="2 3" key="1">
    <citation type="journal article" date="2018" name="Proc. R. Soc. B">
        <title>A non-coding region near Follistatin controls head colour polymorphism in the Gouldian finch.</title>
        <authorList>
            <person name="Toomey M.B."/>
            <person name="Marques C.I."/>
            <person name="Andrade P."/>
            <person name="Araujo P.M."/>
            <person name="Sabatino S."/>
            <person name="Gazda M.A."/>
            <person name="Afonso S."/>
            <person name="Lopes R.J."/>
            <person name="Corbo J.C."/>
            <person name="Carneiro M."/>
        </authorList>
    </citation>
    <scope>NUCLEOTIDE SEQUENCE [LARGE SCALE GENOMIC DNA]</scope>
    <source>
        <strain evidence="2">Red01</strain>
        <tissue evidence="2">Muscle</tissue>
    </source>
</reference>
<accession>A0A3L8SU18</accession>
<dbReference type="Proteomes" id="UP000276834">
    <property type="component" value="Unassembled WGS sequence"/>
</dbReference>
<evidence type="ECO:0000313" key="2">
    <source>
        <dbReference type="EMBL" id="RLW08899.1"/>
    </source>
</evidence>
<protein>
    <submittedName>
        <fullName evidence="2">Uncharacterized protein</fullName>
    </submittedName>
</protein>
<feature type="region of interest" description="Disordered" evidence="1">
    <location>
        <begin position="46"/>
        <end position="127"/>
    </location>
</feature>
<dbReference type="EMBL" id="QUSF01000005">
    <property type="protein sequence ID" value="RLW08899.1"/>
    <property type="molecule type" value="Genomic_DNA"/>
</dbReference>
<gene>
    <name evidence="2" type="ORF">DV515_00002984</name>
</gene>
<comment type="caution">
    <text evidence="2">The sequence shown here is derived from an EMBL/GenBank/DDBJ whole genome shotgun (WGS) entry which is preliminary data.</text>
</comment>